<reference evidence="3" key="2">
    <citation type="submission" date="2015-01" db="EMBL/GenBank/DDBJ databases">
        <title>Evolutionary Origins and Diversification of the Mycorrhizal Mutualists.</title>
        <authorList>
            <consortium name="DOE Joint Genome Institute"/>
            <consortium name="Mycorrhizal Genomics Consortium"/>
            <person name="Kohler A."/>
            <person name="Kuo A."/>
            <person name="Nagy L.G."/>
            <person name="Floudas D."/>
            <person name="Copeland A."/>
            <person name="Barry K.W."/>
            <person name="Cichocki N."/>
            <person name="Veneault-Fourrey C."/>
            <person name="LaButti K."/>
            <person name="Lindquist E.A."/>
            <person name="Lipzen A."/>
            <person name="Lundell T."/>
            <person name="Morin E."/>
            <person name="Murat C."/>
            <person name="Riley R."/>
            <person name="Ohm R."/>
            <person name="Sun H."/>
            <person name="Tunlid A."/>
            <person name="Henrissat B."/>
            <person name="Grigoriev I.V."/>
            <person name="Hibbett D.S."/>
            <person name="Martin F."/>
        </authorList>
    </citation>
    <scope>NUCLEOTIDE SEQUENCE [LARGE SCALE GENOMIC DNA]</scope>
    <source>
        <strain evidence="3">Foug A</strain>
    </source>
</reference>
<evidence type="ECO:0000313" key="3">
    <source>
        <dbReference type="Proteomes" id="UP000053989"/>
    </source>
</evidence>
<evidence type="ECO:0000256" key="1">
    <source>
        <dbReference type="SAM" id="MobiDB-lite"/>
    </source>
</evidence>
<accession>A0A0C3ELR5</accession>
<dbReference type="Proteomes" id="UP000053989">
    <property type="component" value="Unassembled WGS sequence"/>
</dbReference>
<protein>
    <submittedName>
        <fullName evidence="2">Uncharacterized protein</fullName>
    </submittedName>
</protein>
<dbReference type="InParanoid" id="A0A0C3ELR5"/>
<organism evidence="2 3">
    <name type="scientific">Scleroderma citrinum Foug A</name>
    <dbReference type="NCBI Taxonomy" id="1036808"/>
    <lineage>
        <taxon>Eukaryota</taxon>
        <taxon>Fungi</taxon>
        <taxon>Dikarya</taxon>
        <taxon>Basidiomycota</taxon>
        <taxon>Agaricomycotina</taxon>
        <taxon>Agaricomycetes</taxon>
        <taxon>Agaricomycetidae</taxon>
        <taxon>Boletales</taxon>
        <taxon>Sclerodermatineae</taxon>
        <taxon>Sclerodermataceae</taxon>
        <taxon>Scleroderma</taxon>
    </lineage>
</organism>
<dbReference type="HOGENOM" id="CLU_2177158_0_0_1"/>
<reference evidence="2 3" key="1">
    <citation type="submission" date="2014-04" db="EMBL/GenBank/DDBJ databases">
        <authorList>
            <consortium name="DOE Joint Genome Institute"/>
            <person name="Kuo A."/>
            <person name="Kohler A."/>
            <person name="Nagy L.G."/>
            <person name="Floudas D."/>
            <person name="Copeland A."/>
            <person name="Barry K.W."/>
            <person name="Cichocki N."/>
            <person name="Veneault-Fourrey C."/>
            <person name="LaButti K."/>
            <person name="Lindquist E.A."/>
            <person name="Lipzen A."/>
            <person name="Lundell T."/>
            <person name="Morin E."/>
            <person name="Murat C."/>
            <person name="Sun H."/>
            <person name="Tunlid A."/>
            <person name="Henrissat B."/>
            <person name="Grigoriev I.V."/>
            <person name="Hibbett D.S."/>
            <person name="Martin F."/>
            <person name="Nordberg H.P."/>
            <person name="Cantor M.N."/>
            <person name="Hua S.X."/>
        </authorList>
    </citation>
    <scope>NUCLEOTIDE SEQUENCE [LARGE SCALE GENOMIC DNA]</scope>
    <source>
        <strain evidence="2 3">Foug A</strain>
    </source>
</reference>
<evidence type="ECO:0000313" key="2">
    <source>
        <dbReference type="EMBL" id="KIM69109.1"/>
    </source>
</evidence>
<keyword evidence="3" id="KW-1185">Reference proteome</keyword>
<gene>
    <name evidence="2" type="ORF">SCLCIDRAFT_820463</name>
</gene>
<dbReference type="EMBL" id="KN822007">
    <property type="protein sequence ID" value="KIM69109.1"/>
    <property type="molecule type" value="Genomic_DNA"/>
</dbReference>
<name>A0A0C3ELR5_9AGAM</name>
<feature type="region of interest" description="Disordered" evidence="1">
    <location>
        <begin position="1"/>
        <end position="27"/>
    </location>
</feature>
<dbReference type="OrthoDB" id="2675843at2759"/>
<proteinExistence type="predicted"/>
<sequence>MDVQNNASQTVTSSRSDHGVHSHSQVLKPCEQPLTNLELIELWSRALIQRELARKRLDYAQEALDDYAFEITHIIGQTEYDPFLEMYLGAIQRARTATTLKVCVPTATE</sequence>
<feature type="compositionally biased region" description="Polar residues" evidence="1">
    <location>
        <begin position="1"/>
        <end position="14"/>
    </location>
</feature>
<dbReference type="AlphaFoldDB" id="A0A0C3ELR5"/>